<name>A0A5C7AW89_9FLAO</name>
<evidence type="ECO:0000256" key="5">
    <source>
        <dbReference type="ARBA" id="ARBA00022906"/>
    </source>
</evidence>
<evidence type="ECO:0000256" key="2">
    <source>
        <dbReference type="ARBA" id="ARBA00008873"/>
    </source>
</evidence>
<dbReference type="InterPro" id="IPR058533">
    <property type="entry name" value="Cation_efflux_TM"/>
</dbReference>
<dbReference type="Gene3D" id="1.20.1510.10">
    <property type="entry name" value="Cation efflux protein transmembrane domain"/>
    <property type="match status" value="1"/>
</dbReference>
<evidence type="ECO:0000256" key="9">
    <source>
        <dbReference type="SAM" id="Phobius"/>
    </source>
</evidence>
<keyword evidence="3" id="KW-0813">Transport</keyword>
<protein>
    <submittedName>
        <fullName evidence="12">Cation transporter</fullName>
    </submittedName>
</protein>
<evidence type="ECO:0000256" key="4">
    <source>
        <dbReference type="ARBA" id="ARBA00022692"/>
    </source>
</evidence>
<dbReference type="GO" id="GO:0005385">
    <property type="term" value="F:zinc ion transmembrane transporter activity"/>
    <property type="evidence" value="ECO:0007669"/>
    <property type="project" value="TreeGrafter"/>
</dbReference>
<dbReference type="Proteomes" id="UP000321790">
    <property type="component" value="Unassembled WGS sequence"/>
</dbReference>
<dbReference type="SUPFAM" id="SSF161111">
    <property type="entry name" value="Cation efflux protein transmembrane domain-like"/>
    <property type="match status" value="1"/>
</dbReference>
<keyword evidence="4 9" id="KW-0812">Transmembrane</keyword>
<feature type="transmembrane region" description="Helical" evidence="9">
    <location>
        <begin position="86"/>
        <end position="109"/>
    </location>
</feature>
<accession>A0A5C7AW89</accession>
<feature type="transmembrane region" description="Helical" evidence="9">
    <location>
        <begin position="121"/>
        <end position="140"/>
    </location>
</feature>
<dbReference type="EMBL" id="VOSC01000012">
    <property type="protein sequence ID" value="TXE12950.1"/>
    <property type="molecule type" value="Genomic_DNA"/>
</dbReference>
<dbReference type="AlphaFoldDB" id="A0A5C7AW89"/>
<evidence type="ECO:0000259" key="10">
    <source>
        <dbReference type="Pfam" id="PF01545"/>
    </source>
</evidence>
<dbReference type="InterPro" id="IPR036837">
    <property type="entry name" value="Cation_efflux_CTD_sf"/>
</dbReference>
<dbReference type="SUPFAM" id="SSF160240">
    <property type="entry name" value="Cation efflux protein cytoplasmic domain-like"/>
    <property type="match status" value="1"/>
</dbReference>
<feature type="domain" description="Cation efflux protein transmembrane" evidence="10">
    <location>
        <begin position="19"/>
        <end position="210"/>
    </location>
</feature>
<dbReference type="InterPro" id="IPR027470">
    <property type="entry name" value="Cation_efflux_CTD"/>
</dbReference>
<evidence type="ECO:0000256" key="6">
    <source>
        <dbReference type="ARBA" id="ARBA00022989"/>
    </source>
</evidence>
<keyword evidence="13" id="KW-1185">Reference proteome</keyword>
<evidence type="ECO:0000256" key="8">
    <source>
        <dbReference type="ARBA" id="ARBA00023136"/>
    </source>
</evidence>
<keyword evidence="7" id="KW-0406">Ion transport</keyword>
<feature type="transmembrane region" description="Helical" evidence="9">
    <location>
        <begin position="179"/>
        <end position="202"/>
    </location>
</feature>
<reference evidence="13" key="1">
    <citation type="submission" date="2019-08" db="EMBL/GenBank/DDBJ databases">
        <title>Seonamhaeicola sediminis sp. nov., isolated from marine sediment.</title>
        <authorList>
            <person name="Cao W.R."/>
        </authorList>
    </citation>
    <scope>NUCLEOTIDE SEQUENCE [LARGE SCALE GENOMIC DNA]</scope>
    <source>
        <strain evidence="13">Gy8</strain>
    </source>
</reference>
<evidence type="ECO:0000256" key="7">
    <source>
        <dbReference type="ARBA" id="ARBA00023065"/>
    </source>
</evidence>
<feature type="transmembrane region" description="Helical" evidence="9">
    <location>
        <begin position="152"/>
        <end position="173"/>
    </location>
</feature>
<evidence type="ECO:0000313" key="12">
    <source>
        <dbReference type="EMBL" id="TXE12950.1"/>
    </source>
</evidence>
<keyword evidence="8 9" id="KW-0472">Membrane</keyword>
<evidence type="ECO:0000256" key="1">
    <source>
        <dbReference type="ARBA" id="ARBA00004141"/>
    </source>
</evidence>
<dbReference type="Gene3D" id="3.30.70.1350">
    <property type="entry name" value="Cation efflux protein, cytoplasmic domain"/>
    <property type="match status" value="1"/>
</dbReference>
<dbReference type="GO" id="GO:0005886">
    <property type="term" value="C:plasma membrane"/>
    <property type="evidence" value="ECO:0007669"/>
    <property type="project" value="TreeGrafter"/>
</dbReference>
<comment type="subcellular location">
    <subcellularLocation>
        <location evidence="1">Membrane</location>
        <topology evidence="1">Multi-pass membrane protein</topology>
    </subcellularLocation>
</comment>
<keyword evidence="6 9" id="KW-1133">Transmembrane helix</keyword>
<organism evidence="12 13">
    <name type="scientific">Seonamhaeicola algicola</name>
    <dbReference type="NCBI Taxonomy" id="1719036"/>
    <lineage>
        <taxon>Bacteria</taxon>
        <taxon>Pseudomonadati</taxon>
        <taxon>Bacteroidota</taxon>
        <taxon>Flavobacteriia</taxon>
        <taxon>Flavobacteriales</taxon>
        <taxon>Flavobacteriaceae</taxon>
    </lineage>
</organism>
<dbReference type="Pfam" id="PF01545">
    <property type="entry name" value="Cation_efflux"/>
    <property type="match status" value="1"/>
</dbReference>
<gene>
    <name evidence="12" type="ORF">FUA26_03915</name>
</gene>
<dbReference type="OrthoDB" id="9809646at2"/>
<feature type="transmembrane region" description="Helical" evidence="9">
    <location>
        <begin position="20"/>
        <end position="43"/>
    </location>
</feature>
<feature type="transmembrane region" description="Helical" evidence="9">
    <location>
        <begin position="49"/>
        <end position="66"/>
    </location>
</feature>
<evidence type="ECO:0000256" key="3">
    <source>
        <dbReference type="ARBA" id="ARBA00022448"/>
    </source>
</evidence>
<dbReference type="InterPro" id="IPR050681">
    <property type="entry name" value="CDF/SLC30A"/>
</dbReference>
<proteinExistence type="inferred from homology"/>
<dbReference type="PANTHER" id="PTHR11562">
    <property type="entry name" value="CATION EFFLUX PROTEIN/ ZINC TRANSPORTER"/>
    <property type="match status" value="1"/>
</dbReference>
<keyword evidence="5" id="KW-0864">Zinc transport</keyword>
<feature type="domain" description="Cation efflux protein cytoplasmic" evidence="11">
    <location>
        <begin position="214"/>
        <end position="290"/>
    </location>
</feature>
<evidence type="ECO:0000259" key="11">
    <source>
        <dbReference type="Pfam" id="PF16916"/>
    </source>
</evidence>
<comment type="similarity">
    <text evidence="2">Belongs to the cation diffusion facilitator (CDF) transporter (TC 2.A.4) family. SLC30A subfamily.</text>
</comment>
<keyword evidence="5" id="KW-0862">Zinc</keyword>
<dbReference type="RefSeq" id="WP_147131836.1">
    <property type="nucleotide sequence ID" value="NZ_VOSC01000012.1"/>
</dbReference>
<sequence length="303" mass="34007">MANNQNHNHTHANLKGRNLIISIFLNVVITIAQVIGGLVSGSLSLLSDALHNFSDVISLIVSYVATRLAQKKASEDKTFGYKRAEILAAFINAATLIIVAIILIKEAILRFKNPETIQSNLVIILALLAIIGNGFSVLLLKKDSDNNLNIKSAYIHLLTDMLASIAVLIGGLLMKYYGLFWVDSLLTFLLALYLIWVGYFLLKSSTKMLMLFTPEHIDIKDVVISVNKLPKVKKLHHVHIWNLSDNELHLEAHLDLNENVSITEFDNILLTIETLLQDKYHINHVTIQPEFNKDDIKDIIVQD</sequence>
<evidence type="ECO:0000313" key="13">
    <source>
        <dbReference type="Proteomes" id="UP000321790"/>
    </source>
</evidence>
<comment type="caution">
    <text evidence="12">The sequence shown here is derived from an EMBL/GenBank/DDBJ whole genome shotgun (WGS) entry which is preliminary data.</text>
</comment>
<dbReference type="NCBIfam" id="TIGR01297">
    <property type="entry name" value="CDF"/>
    <property type="match status" value="1"/>
</dbReference>
<dbReference type="PANTHER" id="PTHR11562:SF17">
    <property type="entry name" value="RE54080P-RELATED"/>
    <property type="match status" value="1"/>
</dbReference>
<dbReference type="InterPro" id="IPR027469">
    <property type="entry name" value="Cation_efflux_TMD_sf"/>
</dbReference>
<dbReference type="InterPro" id="IPR002524">
    <property type="entry name" value="Cation_efflux"/>
</dbReference>
<dbReference type="Pfam" id="PF16916">
    <property type="entry name" value="ZT_dimer"/>
    <property type="match status" value="1"/>
</dbReference>